<dbReference type="Pfam" id="PF01725">
    <property type="entry name" value="Ham1p_like"/>
    <property type="match status" value="1"/>
</dbReference>
<gene>
    <name evidence="12" type="primary">rdgB</name>
    <name evidence="12" type="ORF">IAA07_09215</name>
</gene>
<keyword evidence="7 10" id="KW-0546">Nucleotide metabolism</keyword>
<comment type="caution">
    <text evidence="12">The sequence shown here is derived from an EMBL/GenBank/DDBJ whole genome shotgun (WGS) entry which is preliminary data.</text>
</comment>
<comment type="similarity">
    <text evidence="1 10 11">Belongs to the HAM1 NTPase family.</text>
</comment>
<accession>A0A9D2KMV7</accession>
<dbReference type="InterPro" id="IPR020922">
    <property type="entry name" value="dITP/XTP_pyrophosphatase"/>
</dbReference>
<evidence type="ECO:0000256" key="1">
    <source>
        <dbReference type="ARBA" id="ARBA00008023"/>
    </source>
</evidence>
<dbReference type="CDD" id="cd00515">
    <property type="entry name" value="HAM1"/>
    <property type="match status" value="1"/>
</dbReference>
<evidence type="ECO:0000256" key="8">
    <source>
        <dbReference type="ARBA" id="ARBA00051875"/>
    </source>
</evidence>
<dbReference type="GO" id="GO:0036222">
    <property type="term" value="F:XTP diphosphatase activity"/>
    <property type="evidence" value="ECO:0007669"/>
    <property type="project" value="UniProtKB-UniRule"/>
</dbReference>
<dbReference type="GO" id="GO:0009117">
    <property type="term" value="P:nucleotide metabolic process"/>
    <property type="evidence" value="ECO:0007669"/>
    <property type="project" value="UniProtKB-KW"/>
</dbReference>
<dbReference type="Proteomes" id="UP000823900">
    <property type="component" value="Unassembled WGS sequence"/>
</dbReference>
<comment type="function">
    <text evidence="10">Pyrophosphatase that catalyzes the hydrolysis of nucleoside triphosphates to their monophosphate derivatives, with a high preference for the non-canonical purine nucleotides XTP (xanthosine triphosphate), dITP (deoxyinosine triphosphate) and ITP. Seems to function as a house-cleaning enzyme that removes non-canonical purine nucleotides from the nucleotide pool, thus preventing their incorporation into DNA/RNA and avoiding chromosomal lesions.</text>
</comment>
<evidence type="ECO:0000256" key="11">
    <source>
        <dbReference type="RuleBase" id="RU003781"/>
    </source>
</evidence>
<keyword evidence="5 10" id="KW-0378">Hydrolase</keyword>
<evidence type="ECO:0000256" key="2">
    <source>
        <dbReference type="ARBA" id="ARBA00011738"/>
    </source>
</evidence>
<dbReference type="PANTHER" id="PTHR11067:SF9">
    <property type="entry name" value="INOSINE TRIPHOSPHATE PYROPHOSPHATASE"/>
    <property type="match status" value="1"/>
</dbReference>
<dbReference type="InterPro" id="IPR029001">
    <property type="entry name" value="ITPase-like_fam"/>
</dbReference>
<evidence type="ECO:0000256" key="7">
    <source>
        <dbReference type="ARBA" id="ARBA00023080"/>
    </source>
</evidence>
<dbReference type="GO" id="GO:0035870">
    <property type="term" value="F:dITP diphosphatase activity"/>
    <property type="evidence" value="ECO:0007669"/>
    <property type="project" value="UniProtKB-UniRule"/>
</dbReference>
<dbReference type="EMBL" id="DWZA01000081">
    <property type="protein sequence ID" value="HJA71737.1"/>
    <property type="molecule type" value="Genomic_DNA"/>
</dbReference>
<evidence type="ECO:0000313" key="12">
    <source>
        <dbReference type="EMBL" id="HJA71737.1"/>
    </source>
</evidence>
<evidence type="ECO:0000256" key="10">
    <source>
        <dbReference type="HAMAP-Rule" id="MF_01405"/>
    </source>
</evidence>
<dbReference type="GO" id="GO:0036220">
    <property type="term" value="F:ITP diphosphatase activity"/>
    <property type="evidence" value="ECO:0007669"/>
    <property type="project" value="UniProtKB-UniRule"/>
</dbReference>
<feature type="binding site" evidence="10">
    <location>
        <begin position="182"/>
        <end position="183"/>
    </location>
    <ligand>
        <name>substrate</name>
    </ligand>
</feature>
<proteinExistence type="inferred from homology"/>
<comment type="cofactor">
    <cofactor evidence="10">
        <name>Mg(2+)</name>
        <dbReference type="ChEBI" id="CHEBI:18420"/>
    </cofactor>
    <text evidence="10">Binds 1 Mg(2+) ion per subunit.</text>
</comment>
<organism evidence="12 13">
    <name type="scientific">Candidatus Lachnoclostridium stercoravium</name>
    <dbReference type="NCBI Taxonomy" id="2838633"/>
    <lineage>
        <taxon>Bacteria</taxon>
        <taxon>Bacillati</taxon>
        <taxon>Bacillota</taxon>
        <taxon>Clostridia</taxon>
        <taxon>Lachnospirales</taxon>
        <taxon>Lachnospiraceae</taxon>
    </lineage>
</organism>
<comment type="catalytic activity">
    <reaction evidence="10">
        <text>ITP + H2O = IMP + diphosphate + H(+)</text>
        <dbReference type="Rhea" id="RHEA:29399"/>
        <dbReference type="ChEBI" id="CHEBI:15377"/>
        <dbReference type="ChEBI" id="CHEBI:15378"/>
        <dbReference type="ChEBI" id="CHEBI:33019"/>
        <dbReference type="ChEBI" id="CHEBI:58053"/>
        <dbReference type="ChEBI" id="CHEBI:61402"/>
        <dbReference type="EC" id="3.6.1.66"/>
    </reaction>
</comment>
<dbReference type="GO" id="GO:0017111">
    <property type="term" value="F:ribonucleoside triphosphate phosphatase activity"/>
    <property type="evidence" value="ECO:0007669"/>
    <property type="project" value="InterPro"/>
</dbReference>
<evidence type="ECO:0000313" key="13">
    <source>
        <dbReference type="Proteomes" id="UP000823900"/>
    </source>
</evidence>
<feature type="binding site" evidence="10">
    <location>
        <position position="71"/>
    </location>
    <ligand>
        <name>Mg(2+)</name>
        <dbReference type="ChEBI" id="CHEBI:18420"/>
    </ligand>
</feature>
<comment type="catalytic activity">
    <reaction evidence="8 10">
        <text>dITP + H2O = dIMP + diphosphate + H(+)</text>
        <dbReference type="Rhea" id="RHEA:28342"/>
        <dbReference type="ChEBI" id="CHEBI:15377"/>
        <dbReference type="ChEBI" id="CHEBI:15378"/>
        <dbReference type="ChEBI" id="CHEBI:33019"/>
        <dbReference type="ChEBI" id="CHEBI:61194"/>
        <dbReference type="ChEBI" id="CHEBI:61382"/>
        <dbReference type="EC" id="3.6.1.66"/>
    </reaction>
</comment>
<evidence type="ECO:0000256" key="5">
    <source>
        <dbReference type="ARBA" id="ARBA00022801"/>
    </source>
</evidence>
<dbReference type="FunFam" id="3.90.950.10:FF:000001">
    <property type="entry name" value="dITP/XTP pyrophosphatase"/>
    <property type="match status" value="1"/>
</dbReference>
<dbReference type="PANTHER" id="PTHR11067">
    <property type="entry name" value="INOSINE TRIPHOSPHATE PYROPHOSPHATASE/HAM1 PROTEIN"/>
    <property type="match status" value="1"/>
</dbReference>
<comment type="caution">
    <text evidence="10">Lacks conserved residue(s) required for the propagation of feature annotation.</text>
</comment>
<reference evidence="12" key="1">
    <citation type="journal article" date="2021" name="PeerJ">
        <title>Extensive microbial diversity within the chicken gut microbiome revealed by metagenomics and culture.</title>
        <authorList>
            <person name="Gilroy R."/>
            <person name="Ravi A."/>
            <person name="Getino M."/>
            <person name="Pursley I."/>
            <person name="Horton D.L."/>
            <person name="Alikhan N.F."/>
            <person name="Baker D."/>
            <person name="Gharbi K."/>
            <person name="Hall N."/>
            <person name="Watson M."/>
            <person name="Adriaenssens E.M."/>
            <person name="Foster-Nyarko E."/>
            <person name="Jarju S."/>
            <person name="Secka A."/>
            <person name="Antonio M."/>
            <person name="Oren A."/>
            <person name="Chaudhuri R.R."/>
            <person name="La Ragione R."/>
            <person name="Hildebrand F."/>
            <person name="Pallen M.J."/>
        </authorList>
    </citation>
    <scope>NUCLEOTIDE SEQUENCE</scope>
    <source>
        <strain evidence="12">CHK178-16964</strain>
    </source>
</reference>
<sequence>MKEKIVFATGNQGKMREVRLILADLGMEILSMKEAGADVDIVEDGKTFGENAEIKARAVWKKTGGIVLADDSGLVVDYLGGEPGIYSARYMGEDTSYEIKNQAIIDRVKEAKGAERSARFVCAIAAVLPDGRVLHTEAAMEGQIAEKPAGTGGFGYDPILYIPEFGVTSAELTIEQKNKISHRGKALELMKEELKKLYGEASK</sequence>
<evidence type="ECO:0000256" key="3">
    <source>
        <dbReference type="ARBA" id="ARBA00022723"/>
    </source>
</evidence>
<dbReference type="InterPro" id="IPR002637">
    <property type="entry name" value="RdgB/HAM1"/>
</dbReference>
<dbReference type="GO" id="GO:0009146">
    <property type="term" value="P:purine nucleoside triphosphate catabolic process"/>
    <property type="evidence" value="ECO:0007669"/>
    <property type="project" value="UniProtKB-UniRule"/>
</dbReference>
<dbReference type="SUPFAM" id="SSF52972">
    <property type="entry name" value="ITPase-like"/>
    <property type="match status" value="1"/>
</dbReference>
<comment type="catalytic activity">
    <reaction evidence="9 10">
        <text>XTP + H2O = XMP + diphosphate + H(+)</text>
        <dbReference type="Rhea" id="RHEA:28610"/>
        <dbReference type="ChEBI" id="CHEBI:15377"/>
        <dbReference type="ChEBI" id="CHEBI:15378"/>
        <dbReference type="ChEBI" id="CHEBI:33019"/>
        <dbReference type="ChEBI" id="CHEBI:57464"/>
        <dbReference type="ChEBI" id="CHEBI:61314"/>
        <dbReference type="EC" id="3.6.1.66"/>
    </reaction>
</comment>
<feature type="binding site" evidence="10">
    <location>
        <position position="72"/>
    </location>
    <ligand>
        <name>substrate</name>
    </ligand>
</feature>
<dbReference type="AlphaFoldDB" id="A0A9D2KMV7"/>
<dbReference type="Gene3D" id="3.90.950.10">
    <property type="match status" value="1"/>
</dbReference>
<feature type="binding site" evidence="10">
    <location>
        <position position="177"/>
    </location>
    <ligand>
        <name>substrate</name>
    </ligand>
</feature>
<feature type="binding site" evidence="10">
    <location>
        <begin position="154"/>
        <end position="157"/>
    </location>
    <ligand>
        <name>substrate</name>
    </ligand>
</feature>
<name>A0A9D2KMV7_9FIRM</name>
<dbReference type="EC" id="3.6.1.66" evidence="10"/>
<feature type="binding site" evidence="10">
    <location>
        <begin position="9"/>
        <end position="14"/>
    </location>
    <ligand>
        <name>substrate</name>
    </ligand>
</feature>
<comment type="subunit">
    <text evidence="2 10">Homodimer.</text>
</comment>
<evidence type="ECO:0000256" key="6">
    <source>
        <dbReference type="ARBA" id="ARBA00022842"/>
    </source>
</evidence>
<dbReference type="HAMAP" id="MF_01405">
    <property type="entry name" value="Non_canon_purine_NTPase"/>
    <property type="match status" value="1"/>
</dbReference>
<dbReference type="GO" id="GO:0000166">
    <property type="term" value="F:nucleotide binding"/>
    <property type="evidence" value="ECO:0007669"/>
    <property type="project" value="UniProtKB-KW"/>
</dbReference>
<evidence type="ECO:0000256" key="9">
    <source>
        <dbReference type="ARBA" id="ARBA00052017"/>
    </source>
</evidence>
<reference evidence="12" key="2">
    <citation type="submission" date="2021-04" db="EMBL/GenBank/DDBJ databases">
        <authorList>
            <person name="Gilroy R."/>
        </authorList>
    </citation>
    <scope>NUCLEOTIDE SEQUENCE</scope>
    <source>
        <strain evidence="12">CHK178-16964</strain>
    </source>
</reference>
<keyword evidence="3 10" id="KW-0479">Metal-binding</keyword>
<dbReference type="GO" id="GO:0005829">
    <property type="term" value="C:cytosol"/>
    <property type="evidence" value="ECO:0007669"/>
    <property type="project" value="TreeGrafter"/>
</dbReference>
<keyword evidence="4 10" id="KW-0547">Nucleotide-binding</keyword>
<evidence type="ECO:0000256" key="4">
    <source>
        <dbReference type="ARBA" id="ARBA00022741"/>
    </source>
</evidence>
<feature type="active site" description="Proton acceptor" evidence="10">
    <location>
        <position position="71"/>
    </location>
</feature>
<keyword evidence="6 10" id="KW-0460">Magnesium</keyword>
<dbReference type="GO" id="GO:0046872">
    <property type="term" value="F:metal ion binding"/>
    <property type="evidence" value="ECO:0007669"/>
    <property type="project" value="UniProtKB-KW"/>
</dbReference>
<protein>
    <recommendedName>
        <fullName evidence="10">dITP/XTP pyrophosphatase</fullName>
        <ecNumber evidence="10">3.6.1.66</ecNumber>
    </recommendedName>
    <alternativeName>
        <fullName evidence="10">Non-canonical purine NTP pyrophosphatase</fullName>
    </alternativeName>
    <alternativeName>
        <fullName evidence="10">Non-standard purine NTP pyrophosphatase</fullName>
    </alternativeName>
    <alternativeName>
        <fullName evidence="10">Nucleoside-triphosphate diphosphatase</fullName>
    </alternativeName>
    <alternativeName>
        <fullName evidence="10">Nucleoside-triphosphate pyrophosphatase</fullName>
        <shortName evidence="10">NTPase</shortName>
    </alternativeName>
</protein>
<dbReference type="NCBIfam" id="TIGR00042">
    <property type="entry name" value="RdgB/HAM1 family non-canonical purine NTP pyrophosphatase"/>
    <property type="match status" value="1"/>
</dbReference>